<gene>
    <name evidence="2" type="ORF">GCL60_00710</name>
</gene>
<name>A0A6N6VWU5_9BACT</name>
<feature type="chain" id="PRO_5026974789" evidence="1">
    <location>
        <begin position="27"/>
        <end position="165"/>
    </location>
</feature>
<dbReference type="RefSeq" id="WP_153417984.1">
    <property type="nucleotide sequence ID" value="NZ_WFLM01000001.1"/>
</dbReference>
<evidence type="ECO:0000256" key="1">
    <source>
        <dbReference type="SAM" id="SignalP"/>
    </source>
</evidence>
<keyword evidence="1" id="KW-0732">Signal</keyword>
<evidence type="ECO:0000313" key="2">
    <source>
        <dbReference type="EMBL" id="KAB8040469.1"/>
    </source>
</evidence>
<dbReference type="OrthoDB" id="9784732at2"/>
<keyword evidence="3" id="KW-1185">Reference proteome</keyword>
<sequence length="165" mass="17978">MKNFMKNILFVLIVGAFCLLASRAHAVGSAGCGLGSVVFKGNEWWKQILAMTTNHLTSSQFIGITTGTSNCAPGLFGIVQKQEDYVVANFSTLQREAAQGSGESLNGLASTLGCENSSFPSFGAYTQEKYYEIFSAQDAKEVLQNIKVEVEKNQNLSRECKFIQI</sequence>
<dbReference type="EMBL" id="WFLM01000001">
    <property type="protein sequence ID" value="KAB8040469.1"/>
    <property type="molecule type" value="Genomic_DNA"/>
</dbReference>
<dbReference type="AlphaFoldDB" id="A0A6N6VWU5"/>
<feature type="signal peptide" evidence="1">
    <location>
        <begin position="1"/>
        <end position="26"/>
    </location>
</feature>
<dbReference type="Pfam" id="PF11220">
    <property type="entry name" value="DUF3015"/>
    <property type="match status" value="1"/>
</dbReference>
<accession>A0A6N6VWU5</accession>
<dbReference type="InterPro" id="IPR021383">
    <property type="entry name" value="DUF3015"/>
</dbReference>
<reference evidence="2 3" key="1">
    <citation type="submission" date="2019-10" db="EMBL/GenBank/DDBJ databases">
        <title>New species of Slilvanegrellaceae.</title>
        <authorList>
            <person name="Pitt A."/>
            <person name="Hahn M.W."/>
        </authorList>
    </citation>
    <scope>NUCLEOTIDE SEQUENCE [LARGE SCALE GENOMIC DNA]</scope>
    <source>
        <strain evidence="2 3">SP-Ram-0.45-NSY-1</strain>
    </source>
</reference>
<proteinExistence type="predicted"/>
<dbReference type="Proteomes" id="UP000437748">
    <property type="component" value="Unassembled WGS sequence"/>
</dbReference>
<organism evidence="2 3">
    <name type="scientific">Silvanigrella paludirubra</name>
    <dbReference type="NCBI Taxonomy" id="2499159"/>
    <lineage>
        <taxon>Bacteria</taxon>
        <taxon>Pseudomonadati</taxon>
        <taxon>Bdellovibrionota</taxon>
        <taxon>Oligoflexia</taxon>
        <taxon>Silvanigrellales</taxon>
        <taxon>Silvanigrellaceae</taxon>
        <taxon>Silvanigrella</taxon>
    </lineage>
</organism>
<evidence type="ECO:0000313" key="3">
    <source>
        <dbReference type="Proteomes" id="UP000437748"/>
    </source>
</evidence>
<protein>
    <submittedName>
        <fullName evidence="2">DUF3015 domain-containing protein</fullName>
    </submittedName>
</protein>
<comment type="caution">
    <text evidence="2">The sequence shown here is derived from an EMBL/GenBank/DDBJ whole genome shotgun (WGS) entry which is preliminary data.</text>
</comment>